<sequence length="649" mass="70174">MLACLPGPGDLPFQLLSHTQMNTGLQKWDTTQKMRSAQHPTPAELDAYAEKVANNPLTIKIFPNSVKVPQRKHVRRTVNGLDTSGQRYSPYPLQSSTKAGLLAIVKSPAKGIVKDFEGVRARVLPEVMMNPPSTPYVAPSTLNHPQALSRPRALQHAQVLQNLQQQQSLSHTQSLSQQLQHTQSLPPTLQRTRSIAQLPTSMQHPQNIPQAQMLQQSQNILHTQSVVQTLQHPQRLAQPQTLQQPLGIPQTLQHAQNLAQPQTLQHPASMQHPGSITQPLQHPGSVTQPLQHPQRMPQTQSAQHPSSMAHQTLQHPATSMLQPGLHGSRKMPDADAPPNVTVSTSTIPLSMAATLQQNRPPDLTSIVHQISQFCQARAGISTTSVCEGQIANPSPISRNLLINASTRVSAHSVPMPSCGGNPGLDHAATISSAASSNAPMINIRVPVSYPNDMKPLAWNQQQLAHLQQMCSEAHGPVGLVGKHPQRELAVQGFPGKLTPYAHELCTGQAFNLKPPVEKPTPSPPVNGLPGPMPYSNGQYFQPIWNNILPTPNSDSSGSQDLAMPFHGGQPSGAPMDCAAGAHYRAGAGVVSTGQSSAIQSMDYLSGDFQQSCFRDQTLASMGKIHRPPMSQASEPADSRSLHIQHPGYR</sequence>
<dbReference type="Pfam" id="PF15258">
    <property type="entry name" value="FAM222A"/>
    <property type="match status" value="1"/>
</dbReference>
<evidence type="ECO:0000313" key="2">
    <source>
        <dbReference type="Proteomes" id="UP000515159"/>
    </source>
</evidence>
<dbReference type="AlphaFoldDB" id="A0A6P8P0Y3"/>
<evidence type="ECO:0000313" key="4">
    <source>
        <dbReference type="RefSeq" id="XP_033777163.1"/>
    </source>
</evidence>
<feature type="region of interest" description="Disordered" evidence="1">
    <location>
        <begin position="259"/>
        <end position="313"/>
    </location>
</feature>
<dbReference type="GeneID" id="117348792"/>
<gene>
    <name evidence="3 4 5" type="primary">FAM222B</name>
</gene>
<dbReference type="CTD" id="55731"/>
<dbReference type="RefSeq" id="XP_033777164.1">
    <property type="nucleotide sequence ID" value="XM_033921273.1"/>
</dbReference>
<dbReference type="PANTHER" id="PTHR16070">
    <property type="entry name" value="PROTEIN FAM222A-RELATED"/>
    <property type="match status" value="1"/>
</dbReference>
<name>A0A6P8P0Y3_GEOSA</name>
<dbReference type="InterPro" id="IPR029340">
    <property type="entry name" value="FAM222"/>
</dbReference>
<proteinExistence type="predicted"/>
<accession>A0A6P8P0Y3</accession>
<keyword evidence="2" id="KW-1185">Reference proteome</keyword>
<evidence type="ECO:0000256" key="1">
    <source>
        <dbReference type="SAM" id="MobiDB-lite"/>
    </source>
</evidence>
<dbReference type="RefSeq" id="XP_033777162.1">
    <property type="nucleotide sequence ID" value="XM_033921271.1"/>
</dbReference>
<dbReference type="PANTHER" id="PTHR16070:SF1">
    <property type="entry name" value="PROTEIN FAM222B"/>
    <property type="match status" value="1"/>
</dbReference>
<protein>
    <submittedName>
        <fullName evidence="3 4">Protein FAM222B</fullName>
    </submittedName>
</protein>
<dbReference type="RefSeq" id="XP_033777163.1">
    <property type="nucleotide sequence ID" value="XM_033921272.1"/>
</dbReference>
<organism evidence="2 5">
    <name type="scientific">Geotrypetes seraphini</name>
    <name type="common">Gaboon caecilian</name>
    <name type="synonym">Caecilia seraphini</name>
    <dbReference type="NCBI Taxonomy" id="260995"/>
    <lineage>
        <taxon>Eukaryota</taxon>
        <taxon>Metazoa</taxon>
        <taxon>Chordata</taxon>
        <taxon>Craniata</taxon>
        <taxon>Vertebrata</taxon>
        <taxon>Euteleostomi</taxon>
        <taxon>Amphibia</taxon>
        <taxon>Gymnophiona</taxon>
        <taxon>Geotrypetes</taxon>
    </lineage>
</organism>
<dbReference type="Proteomes" id="UP000515159">
    <property type="component" value="Chromosome 15"/>
</dbReference>
<feature type="region of interest" description="Disordered" evidence="1">
    <location>
        <begin position="626"/>
        <end position="649"/>
    </location>
</feature>
<dbReference type="KEGG" id="gsh:117348792"/>
<evidence type="ECO:0000313" key="3">
    <source>
        <dbReference type="RefSeq" id="XP_033777162.1"/>
    </source>
</evidence>
<evidence type="ECO:0000313" key="5">
    <source>
        <dbReference type="RefSeq" id="XP_033777164.1"/>
    </source>
</evidence>
<dbReference type="OrthoDB" id="8950865at2759"/>
<reference evidence="3 4" key="1">
    <citation type="submission" date="2025-04" db="UniProtKB">
        <authorList>
            <consortium name="RefSeq"/>
        </authorList>
    </citation>
    <scope>IDENTIFICATION</scope>
</reference>